<protein>
    <submittedName>
        <fullName evidence="1">Uncharacterized protein</fullName>
    </submittedName>
</protein>
<sequence length="67" mass="7744">MMDLPDVSESGGIQKITDDKEQVLIPVPYLWEKSRYPPLFSLPYFTRSQVMKKCMMKLQEDSSKTGT</sequence>
<dbReference type="STRING" id="1090322.MettiDRAFT_0234"/>
<evidence type="ECO:0000313" key="2">
    <source>
        <dbReference type="Proteomes" id="UP000019483"/>
    </source>
</evidence>
<accession>W9DP07</accession>
<name>W9DP07_METTI</name>
<comment type="caution">
    <text evidence="1">The sequence shown here is derived from an EMBL/GenBank/DDBJ whole genome shotgun (WGS) entry which is preliminary data.</text>
</comment>
<dbReference type="Proteomes" id="UP000019483">
    <property type="component" value="Unassembled WGS sequence"/>
</dbReference>
<gene>
    <name evidence="1" type="ORF">MettiDRAFT_0234</name>
</gene>
<evidence type="ECO:0000313" key="1">
    <source>
        <dbReference type="EMBL" id="ETA66833.1"/>
    </source>
</evidence>
<reference evidence="1 2" key="1">
    <citation type="submission" date="2013-08" db="EMBL/GenBank/DDBJ databases">
        <authorList>
            <consortium name="DOE Joint Genome Institute"/>
            <person name="Eisen J."/>
            <person name="Huntemann M."/>
            <person name="Han J."/>
            <person name="Chen A."/>
            <person name="Kyrpides N."/>
            <person name="Mavromatis K."/>
            <person name="Markowitz V."/>
            <person name="Palaniappan K."/>
            <person name="Ivanova N."/>
            <person name="Schaumberg A."/>
            <person name="Pati A."/>
            <person name="Liolios K."/>
            <person name="Nordberg H.P."/>
            <person name="Cantor M.N."/>
            <person name="Hua S.X."/>
            <person name="Woyke T."/>
        </authorList>
    </citation>
    <scope>NUCLEOTIDE SEQUENCE [LARGE SCALE GENOMIC DNA]</scope>
    <source>
        <strain evidence="1 2">DSM 2278</strain>
    </source>
</reference>
<organism evidence="1 2">
    <name type="scientific">Methanolobus tindarius DSM 2278</name>
    <dbReference type="NCBI Taxonomy" id="1090322"/>
    <lineage>
        <taxon>Archaea</taxon>
        <taxon>Methanobacteriati</taxon>
        <taxon>Methanobacteriota</taxon>
        <taxon>Stenosarchaea group</taxon>
        <taxon>Methanomicrobia</taxon>
        <taxon>Methanosarcinales</taxon>
        <taxon>Methanosarcinaceae</taxon>
        <taxon>Methanolobus</taxon>
    </lineage>
</organism>
<dbReference type="AlphaFoldDB" id="W9DP07"/>
<proteinExistence type="predicted"/>
<dbReference type="EMBL" id="AZAJ01000001">
    <property type="protein sequence ID" value="ETA66833.1"/>
    <property type="molecule type" value="Genomic_DNA"/>
</dbReference>
<keyword evidence="2" id="KW-1185">Reference proteome</keyword>